<organism evidence="7 8">
    <name type="scientific">Novosphingobium sediminicola</name>
    <dbReference type="NCBI Taxonomy" id="563162"/>
    <lineage>
        <taxon>Bacteria</taxon>
        <taxon>Pseudomonadati</taxon>
        <taxon>Pseudomonadota</taxon>
        <taxon>Alphaproteobacteria</taxon>
        <taxon>Sphingomonadales</taxon>
        <taxon>Sphingomonadaceae</taxon>
        <taxon>Novosphingobium</taxon>
    </lineage>
</organism>
<evidence type="ECO:0000259" key="6">
    <source>
        <dbReference type="PROSITE" id="PS50850"/>
    </source>
</evidence>
<gene>
    <name evidence="7" type="ORF">GGR38_004461</name>
</gene>
<proteinExistence type="predicted"/>
<evidence type="ECO:0000313" key="8">
    <source>
        <dbReference type="Proteomes" id="UP000548867"/>
    </source>
</evidence>
<feature type="transmembrane region" description="Helical" evidence="5">
    <location>
        <begin position="282"/>
        <end position="302"/>
    </location>
</feature>
<feature type="transmembrane region" description="Helical" evidence="5">
    <location>
        <begin position="170"/>
        <end position="190"/>
    </location>
</feature>
<evidence type="ECO:0000256" key="4">
    <source>
        <dbReference type="ARBA" id="ARBA00023136"/>
    </source>
</evidence>
<feature type="transmembrane region" description="Helical" evidence="5">
    <location>
        <begin position="108"/>
        <end position="129"/>
    </location>
</feature>
<keyword evidence="4 5" id="KW-0472">Membrane</keyword>
<feature type="transmembrane region" description="Helical" evidence="5">
    <location>
        <begin position="141"/>
        <end position="164"/>
    </location>
</feature>
<dbReference type="PANTHER" id="PTHR23508:SF10">
    <property type="entry name" value="CARBOXYLIC ACID TRANSPORTER PROTEIN HOMOLOG"/>
    <property type="match status" value="1"/>
</dbReference>
<feature type="transmembrane region" description="Helical" evidence="5">
    <location>
        <begin position="12"/>
        <end position="29"/>
    </location>
</feature>
<keyword evidence="8" id="KW-1185">Reference proteome</keyword>
<dbReference type="PROSITE" id="PS50850">
    <property type="entry name" value="MFS"/>
    <property type="match status" value="1"/>
</dbReference>
<feature type="domain" description="Major facilitator superfamily (MFS) profile" evidence="6">
    <location>
        <begin position="16"/>
        <end position="417"/>
    </location>
</feature>
<dbReference type="EMBL" id="JACIDX010000025">
    <property type="protein sequence ID" value="MBB3957487.1"/>
    <property type="molecule type" value="Genomic_DNA"/>
</dbReference>
<accession>A0A7W6CTD6</accession>
<dbReference type="GO" id="GO:0005886">
    <property type="term" value="C:plasma membrane"/>
    <property type="evidence" value="ECO:0007669"/>
    <property type="project" value="TreeGrafter"/>
</dbReference>
<dbReference type="PANTHER" id="PTHR23508">
    <property type="entry name" value="CARBOXYLIC ACID TRANSPORTER PROTEIN HOMOLOG"/>
    <property type="match status" value="1"/>
</dbReference>
<evidence type="ECO:0000313" key="7">
    <source>
        <dbReference type="EMBL" id="MBB3957487.1"/>
    </source>
</evidence>
<dbReference type="AlphaFoldDB" id="A0A7W6CTD6"/>
<reference evidence="7 8" key="1">
    <citation type="submission" date="2020-08" db="EMBL/GenBank/DDBJ databases">
        <title>Genomic Encyclopedia of Type Strains, Phase IV (KMG-IV): sequencing the most valuable type-strain genomes for metagenomic binning, comparative biology and taxonomic classification.</title>
        <authorList>
            <person name="Goeker M."/>
        </authorList>
    </citation>
    <scope>NUCLEOTIDE SEQUENCE [LARGE SCALE GENOMIC DNA]</scope>
    <source>
        <strain evidence="7 8">DSM 27057</strain>
    </source>
</reference>
<dbReference type="InterPro" id="IPR020846">
    <property type="entry name" value="MFS_dom"/>
</dbReference>
<dbReference type="InterPro" id="IPR011701">
    <property type="entry name" value="MFS"/>
</dbReference>
<keyword evidence="2 5" id="KW-0812">Transmembrane</keyword>
<dbReference type="Pfam" id="PF07690">
    <property type="entry name" value="MFS_1"/>
    <property type="match status" value="1"/>
</dbReference>
<evidence type="ECO:0000256" key="2">
    <source>
        <dbReference type="ARBA" id="ARBA00022692"/>
    </source>
</evidence>
<comment type="subcellular location">
    <subcellularLocation>
        <location evidence="1">Membrane</location>
        <topology evidence="1">Multi-pass membrane protein</topology>
    </subcellularLocation>
</comment>
<dbReference type="RefSeq" id="WP_183628839.1">
    <property type="nucleotide sequence ID" value="NZ_JACIDX010000025.1"/>
</dbReference>
<dbReference type="InterPro" id="IPR036259">
    <property type="entry name" value="MFS_trans_sf"/>
</dbReference>
<protein>
    <submittedName>
        <fullName evidence="7">AAHS family 4-hydroxybenzoate transporter-like MFS transporter</fullName>
    </submittedName>
</protein>
<evidence type="ECO:0000256" key="5">
    <source>
        <dbReference type="SAM" id="Phobius"/>
    </source>
</evidence>
<evidence type="ECO:0000256" key="1">
    <source>
        <dbReference type="ARBA" id="ARBA00004141"/>
    </source>
</evidence>
<comment type="caution">
    <text evidence="7">The sequence shown here is derived from an EMBL/GenBank/DDBJ whole genome shotgun (WGS) entry which is preliminary data.</text>
</comment>
<feature type="transmembrane region" description="Helical" evidence="5">
    <location>
        <begin position="49"/>
        <end position="69"/>
    </location>
</feature>
<feature type="transmembrane region" description="Helical" evidence="5">
    <location>
        <begin position="332"/>
        <end position="354"/>
    </location>
</feature>
<name>A0A7W6CTD6_9SPHN</name>
<feature type="transmembrane region" description="Helical" evidence="5">
    <location>
        <begin position="81"/>
        <end position="102"/>
    </location>
</feature>
<keyword evidence="3 5" id="KW-1133">Transmembrane helix</keyword>
<feature type="transmembrane region" description="Helical" evidence="5">
    <location>
        <begin position="244"/>
        <end position="262"/>
    </location>
</feature>
<feature type="transmembrane region" description="Helical" evidence="5">
    <location>
        <begin position="309"/>
        <end position="326"/>
    </location>
</feature>
<dbReference type="Proteomes" id="UP000548867">
    <property type="component" value="Unassembled WGS sequence"/>
</dbReference>
<dbReference type="SUPFAM" id="SSF103473">
    <property type="entry name" value="MFS general substrate transporter"/>
    <property type="match status" value="1"/>
</dbReference>
<dbReference type="GO" id="GO:0046943">
    <property type="term" value="F:carboxylic acid transmembrane transporter activity"/>
    <property type="evidence" value="ECO:0007669"/>
    <property type="project" value="TreeGrafter"/>
</dbReference>
<dbReference type="Gene3D" id="1.20.1250.20">
    <property type="entry name" value="MFS general substrate transporter like domains"/>
    <property type="match status" value="1"/>
</dbReference>
<sequence length="429" mass="44227">MPRRPARGVRLYRLGVVMLIALTVVLDGLDNQMLGLAAPALLHEWGLERGVLGGIFALGFVGMALGTLLAGQIGDQYGRRVALLLGVALFGAATLATGYAGAVWHLALLKALAGVGLGGVPGTAAAMIAEFTTARWRSLAVTFGVVCVSIGGILGGGMAATLLPLLGWRWLFWASGALTMVVALILLRCLPESPGFMARDANRRDELARLLRRLGEASAAAPPRAGVALPPMGELMKGDLARSTMGLSAAMLSGMFLIYLMFNWAPMLLSAQGFSLRETSLGLTWFNMGGTVGAMLAALAIMRVGSRRTLPVMAGLGALVCILLAGHGAGVMVGLALLGLTASAAQSAMFALGAHAFPLPLRARGMGLMGAAGRIGALASAFAGSWLVVGWTGFFATLGALMVVNMASFLAVRGHIPPLGRGRTEDLQG</sequence>
<evidence type="ECO:0000256" key="3">
    <source>
        <dbReference type="ARBA" id="ARBA00022989"/>
    </source>
</evidence>